<dbReference type="KEGG" id="emp:EZMO1_1611"/>
<evidence type="ECO:0000313" key="1">
    <source>
        <dbReference type="EMBL" id="AMO55769.1"/>
    </source>
</evidence>
<dbReference type="Proteomes" id="UP000071065">
    <property type="component" value="Chromosome"/>
</dbReference>
<dbReference type="EMBL" id="CP013251">
    <property type="protein sequence ID" value="AMO55769.1"/>
    <property type="molecule type" value="Genomic_DNA"/>
</dbReference>
<proteinExistence type="predicted"/>
<organism evidence="1 2">
    <name type="scientific">Endozoicomonas montiporae CL-33</name>
    <dbReference type="NCBI Taxonomy" id="570277"/>
    <lineage>
        <taxon>Bacteria</taxon>
        <taxon>Pseudomonadati</taxon>
        <taxon>Pseudomonadota</taxon>
        <taxon>Gammaproteobacteria</taxon>
        <taxon>Oceanospirillales</taxon>
        <taxon>Endozoicomonadaceae</taxon>
        <taxon>Endozoicomonas</taxon>
    </lineage>
</organism>
<gene>
    <name evidence="1" type="ORF">EZMO1_1611</name>
</gene>
<sequence length="191" mass="22116">MRTPPNPDSLETTETFANKHLILSNLPILIISRDVAERRGLQNQDPILPIFTVTSINVEQEPDGHNSYYRVEGRTGDVSILFDNHGYLDLFTARHRAIDWHFDVIRNPHYEEEDEEDIRVIDEVPPMPLLDASYAPRQVHPLRRTENFANLHLESIREEPVILNQSFHRADSAALTVTILSLLFIHHKRND</sequence>
<protein>
    <submittedName>
        <fullName evidence="1">Uncharacterized protein</fullName>
    </submittedName>
</protein>
<name>A0A142BAJ3_9GAMM</name>
<dbReference type="AlphaFoldDB" id="A0A142BAJ3"/>
<accession>A0A142BAJ3</accession>
<evidence type="ECO:0000313" key="2">
    <source>
        <dbReference type="Proteomes" id="UP000071065"/>
    </source>
</evidence>
<dbReference type="PATRIC" id="fig|570277.3.peg.1742"/>
<reference evidence="1 2" key="1">
    <citation type="journal article" date="2016" name="Front. Microbiol.">
        <title>Genomic Insight into the Host-Endosymbiont Relationship of Endozoicomonas montiporae CL-33(T) with its Coral Host.</title>
        <authorList>
            <person name="Ding J.-Y."/>
            <person name="Shiu J.-H."/>
            <person name="Chen W.-M."/>
            <person name="Chiang Y.-R."/>
            <person name="Tang S.-L."/>
        </authorList>
    </citation>
    <scope>NUCLEOTIDE SEQUENCE [LARGE SCALE GENOMIC DNA]</scope>
    <source>
        <strain evidence="1 2">CL-33</strain>
    </source>
</reference>